<dbReference type="EMBL" id="JAULSW010000001">
    <property type="protein sequence ID" value="KAK3395034.1"/>
    <property type="molecule type" value="Genomic_DNA"/>
</dbReference>
<dbReference type="NCBIfam" id="TIGR00879">
    <property type="entry name" value="SP"/>
    <property type="match status" value="1"/>
</dbReference>
<evidence type="ECO:0000313" key="11">
    <source>
        <dbReference type="EMBL" id="KAK3395034.1"/>
    </source>
</evidence>
<feature type="transmembrane region" description="Helical" evidence="9">
    <location>
        <begin position="143"/>
        <end position="164"/>
    </location>
</feature>
<feature type="transmembrane region" description="Helical" evidence="9">
    <location>
        <begin position="84"/>
        <end position="104"/>
    </location>
</feature>
<dbReference type="AlphaFoldDB" id="A0AAE0U933"/>
<reference evidence="11" key="2">
    <citation type="submission" date="2023-06" db="EMBL/GenBank/DDBJ databases">
        <authorList>
            <consortium name="Lawrence Berkeley National Laboratory"/>
            <person name="Haridas S."/>
            <person name="Hensen N."/>
            <person name="Bonometti L."/>
            <person name="Westerberg I."/>
            <person name="Brannstrom I.O."/>
            <person name="Guillou S."/>
            <person name="Cros-Aarteil S."/>
            <person name="Calhoun S."/>
            <person name="Kuo A."/>
            <person name="Mondo S."/>
            <person name="Pangilinan J."/>
            <person name="Riley R."/>
            <person name="LaButti K."/>
            <person name="Andreopoulos B."/>
            <person name="Lipzen A."/>
            <person name="Chen C."/>
            <person name="Yanf M."/>
            <person name="Daum C."/>
            <person name="Ng V."/>
            <person name="Clum A."/>
            <person name="Steindorff A."/>
            <person name="Ohm R."/>
            <person name="Martin F."/>
            <person name="Silar P."/>
            <person name="Natvig D."/>
            <person name="Lalanne C."/>
            <person name="Gautier V."/>
            <person name="Ament-velasquez S.L."/>
            <person name="Kruys A."/>
            <person name="Hutchinson M.I."/>
            <person name="Powell A.J."/>
            <person name="Barry K."/>
            <person name="Miller A.N."/>
            <person name="Grigoriev I.V."/>
            <person name="Debuchy R."/>
            <person name="Gladieux P."/>
            <person name="Thoren M.H."/>
            <person name="Johannesson H."/>
        </authorList>
    </citation>
    <scope>NUCLEOTIDE SEQUENCE</scope>
    <source>
        <strain evidence="11">CBS 232.78</strain>
    </source>
</reference>
<evidence type="ECO:0000256" key="4">
    <source>
        <dbReference type="ARBA" id="ARBA00022692"/>
    </source>
</evidence>
<feature type="transmembrane region" description="Helical" evidence="9">
    <location>
        <begin position="421"/>
        <end position="444"/>
    </location>
</feature>
<dbReference type="PANTHER" id="PTHR48022">
    <property type="entry name" value="PLASTIDIC GLUCOSE TRANSPORTER 4"/>
    <property type="match status" value="1"/>
</dbReference>
<feature type="transmembrane region" description="Helical" evidence="9">
    <location>
        <begin position="450"/>
        <end position="470"/>
    </location>
</feature>
<keyword evidence="5 9" id="KW-1133">Transmembrane helix</keyword>
<keyword evidence="7" id="KW-0325">Glycoprotein</keyword>
<evidence type="ECO:0000256" key="2">
    <source>
        <dbReference type="ARBA" id="ARBA00010992"/>
    </source>
</evidence>
<comment type="subcellular location">
    <subcellularLocation>
        <location evidence="1">Membrane</location>
        <topology evidence="1">Multi-pass membrane protein</topology>
    </subcellularLocation>
</comment>
<comment type="similarity">
    <text evidence="2 8">Belongs to the major facilitator superfamily. Sugar transporter (TC 2.A.1.1) family.</text>
</comment>
<evidence type="ECO:0000256" key="8">
    <source>
        <dbReference type="RuleBase" id="RU003346"/>
    </source>
</evidence>
<dbReference type="GO" id="GO:0016020">
    <property type="term" value="C:membrane"/>
    <property type="evidence" value="ECO:0007669"/>
    <property type="project" value="UniProtKB-SubCell"/>
</dbReference>
<organism evidence="11 12">
    <name type="scientific">Podospora didyma</name>
    <dbReference type="NCBI Taxonomy" id="330526"/>
    <lineage>
        <taxon>Eukaryota</taxon>
        <taxon>Fungi</taxon>
        <taxon>Dikarya</taxon>
        <taxon>Ascomycota</taxon>
        <taxon>Pezizomycotina</taxon>
        <taxon>Sordariomycetes</taxon>
        <taxon>Sordariomycetidae</taxon>
        <taxon>Sordariales</taxon>
        <taxon>Podosporaceae</taxon>
        <taxon>Podospora</taxon>
    </lineage>
</organism>
<protein>
    <submittedName>
        <fullName evidence="11">Sugar transporter</fullName>
    </submittedName>
</protein>
<keyword evidence="3 8" id="KW-0813">Transport</keyword>
<feature type="transmembrane region" description="Helical" evidence="9">
    <location>
        <begin position="12"/>
        <end position="42"/>
    </location>
</feature>
<feature type="transmembrane region" description="Helical" evidence="9">
    <location>
        <begin position="110"/>
        <end position="131"/>
    </location>
</feature>
<dbReference type="InterPro" id="IPR020846">
    <property type="entry name" value="MFS_dom"/>
</dbReference>
<evidence type="ECO:0000313" key="12">
    <source>
        <dbReference type="Proteomes" id="UP001285441"/>
    </source>
</evidence>
<reference evidence="11" key="1">
    <citation type="journal article" date="2023" name="Mol. Phylogenet. Evol.">
        <title>Genome-scale phylogeny and comparative genomics of the fungal order Sordariales.</title>
        <authorList>
            <person name="Hensen N."/>
            <person name="Bonometti L."/>
            <person name="Westerberg I."/>
            <person name="Brannstrom I.O."/>
            <person name="Guillou S."/>
            <person name="Cros-Aarteil S."/>
            <person name="Calhoun S."/>
            <person name="Haridas S."/>
            <person name="Kuo A."/>
            <person name="Mondo S."/>
            <person name="Pangilinan J."/>
            <person name="Riley R."/>
            <person name="LaButti K."/>
            <person name="Andreopoulos B."/>
            <person name="Lipzen A."/>
            <person name="Chen C."/>
            <person name="Yan M."/>
            <person name="Daum C."/>
            <person name="Ng V."/>
            <person name="Clum A."/>
            <person name="Steindorff A."/>
            <person name="Ohm R.A."/>
            <person name="Martin F."/>
            <person name="Silar P."/>
            <person name="Natvig D.O."/>
            <person name="Lalanne C."/>
            <person name="Gautier V."/>
            <person name="Ament-Velasquez S.L."/>
            <person name="Kruys A."/>
            <person name="Hutchinson M.I."/>
            <person name="Powell A.J."/>
            <person name="Barry K."/>
            <person name="Miller A.N."/>
            <person name="Grigoriev I.V."/>
            <person name="Debuchy R."/>
            <person name="Gladieux P."/>
            <person name="Hiltunen Thoren M."/>
            <person name="Johannesson H."/>
        </authorList>
    </citation>
    <scope>NUCLEOTIDE SEQUENCE</scope>
    <source>
        <strain evidence="11">CBS 232.78</strain>
    </source>
</reference>
<dbReference type="InterPro" id="IPR050360">
    <property type="entry name" value="MFS_Sugar_Transporters"/>
</dbReference>
<dbReference type="PRINTS" id="PR00171">
    <property type="entry name" value="SUGRTRNSPORT"/>
</dbReference>
<dbReference type="InterPro" id="IPR003663">
    <property type="entry name" value="Sugar/inositol_transpt"/>
</dbReference>
<feature type="transmembrane region" description="Helical" evidence="9">
    <location>
        <begin position="184"/>
        <end position="203"/>
    </location>
</feature>
<evidence type="ECO:0000256" key="3">
    <source>
        <dbReference type="ARBA" id="ARBA00022448"/>
    </source>
</evidence>
<feature type="non-terminal residue" evidence="11">
    <location>
        <position position="504"/>
    </location>
</feature>
<comment type="caution">
    <text evidence="11">The sequence shown here is derived from an EMBL/GenBank/DDBJ whole genome shotgun (WGS) entry which is preliminary data.</text>
</comment>
<dbReference type="GO" id="GO:0005351">
    <property type="term" value="F:carbohydrate:proton symporter activity"/>
    <property type="evidence" value="ECO:0007669"/>
    <property type="project" value="TreeGrafter"/>
</dbReference>
<evidence type="ECO:0000256" key="1">
    <source>
        <dbReference type="ARBA" id="ARBA00004141"/>
    </source>
</evidence>
<feature type="transmembrane region" description="Helical" evidence="9">
    <location>
        <begin position="318"/>
        <end position="342"/>
    </location>
</feature>
<sequence length="504" mass="54556">GFGGLLREPYILGLACFASIGGFLFGYDLGVIAGVITMPSFARDFPSLASDPTLQGWMVSTLALSAAVGSLANGPLADHLSRRWSLLLGAIVSTVGAVVQTAAVNMAMIFAGRAIAGLSIGMLSMVIPLYLSELAPAHLRGSLVTMQQVGATAGIMASFWIDYAAMNIRGSGDGQSSLAWRVPLALRCGASLVLGLGAFWLPYSPRWLMLTDREHGAAASLSRVRRMSVYDWRIQREVAEIRASLKLDGDRLAARFPGVTSKPRLFVAQYAELVRERQFRGRLFIACFLQVLQQLTGINAVIFYAPSIFKATGLSGNSISLLATGVVGVVNFLATIPTMLFLDRWGRRPVLIAGASGMSVSHLVMGTLYAVYQHSWAEHAAAGWAMATFVWIYVACFAFSAGCVGWVIPSEIFPPAVRSKAVSLAIATSWFFSFVIALVTPVMLDSLRYGAFYFFSAFCIVLLVWVYFFVPETQGVRMEEMDRLFRGSREQPQCTHLTVGTGTA</sequence>
<dbReference type="PROSITE" id="PS00216">
    <property type="entry name" value="SUGAR_TRANSPORT_1"/>
    <property type="match status" value="1"/>
</dbReference>
<dbReference type="PROSITE" id="PS50850">
    <property type="entry name" value="MFS"/>
    <property type="match status" value="1"/>
</dbReference>
<dbReference type="Gene3D" id="1.20.1250.20">
    <property type="entry name" value="MFS general substrate transporter like domains"/>
    <property type="match status" value="1"/>
</dbReference>
<keyword evidence="12" id="KW-1185">Reference proteome</keyword>
<name>A0AAE0U933_9PEZI</name>
<dbReference type="InterPro" id="IPR005828">
    <property type="entry name" value="MFS_sugar_transport-like"/>
</dbReference>
<feature type="transmembrane region" description="Helical" evidence="9">
    <location>
        <begin position="349"/>
        <end position="372"/>
    </location>
</feature>
<dbReference type="PANTHER" id="PTHR48022:SF2">
    <property type="entry name" value="PLASTIDIC GLUCOSE TRANSPORTER 4"/>
    <property type="match status" value="1"/>
</dbReference>
<proteinExistence type="inferred from homology"/>
<dbReference type="InterPro" id="IPR005829">
    <property type="entry name" value="Sugar_transporter_CS"/>
</dbReference>
<evidence type="ECO:0000256" key="7">
    <source>
        <dbReference type="ARBA" id="ARBA00023180"/>
    </source>
</evidence>
<dbReference type="Proteomes" id="UP001285441">
    <property type="component" value="Unassembled WGS sequence"/>
</dbReference>
<evidence type="ECO:0000259" key="10">
    <source>
        <dbReference type="PROSITE" id="PS50850"/>
    </source>
</evidence>
<dbReference type="FunFam" id="1.20.1250.20:FF:000026">
    <property type="entry name" value="MFS quinate transporter QutD"/>
    <property type="match status" value="1"/>
</dbReference>
<evidence type="ECO:0000256" key="9">
    <source>
        <dbReference type="SAM" id="Phobius"/>
    </source>
</evidence>
<keyword evidence="11" id="KW-0762">Sugar transport</keyword>
<dbReference type="PROSITE" id="PS00217">
    <property type="entry name" value="SUGAR_TRANSPORT_2"/>
    <property type="match status" value="1"/>
</dbReference>
<evidence type="ECO:0000256" key="5">
    <source>
        <dbReference type="ARBA" id="ARBA00022989"/>
    </source>
</evidence>
<dbReference type="SUPFAM" id="SSF103473">
    <property type="entry name" value="MFS general substrate transporter"/>
    <property type="match status" value="1"/>
</dbReference>
<gene>
    <name evidence="11" type="ORF">B0H63DRAFT_533490</name>
</gene>
<feature type="transmembrane region" description="Helical" evidence="9">
    <location>
        <begin position="384"/>
        <end position="409"/>
    </location>
</feature>
<accession>A0AAE0U933</accession>
<feature type="domain" description="Major facilitator superfamily (MFS) profile" evidence="10">
    <location>
        <begin position="14"/>
        <end position="474"/>
    </location>
</feature>
<dbReference type="Pfam" id="PF00083">
    <property type="entry name" value="Sugar_tr"/>
    <property type="match status" value="1"/>
</dbReference>
<dbReference type="InterPro" id="IPR036259">
    <property type="entry name" value="MFS_trans_sf"/>
</dbReference>
<keyword evidence="6 9" id="KW-0472">Membrane</keyword>
<feature type="transmembrane region" description="Helical" evidence="9">
    <location>
        <begin position="283"/>
        <end position="306"/>
    </location>
</feature>
<evidence type="ECO:0000256" key="6">
    <source>
        <dbReference type="ARBA" id="ARBA00023136"/>
    </source>
</evidence>
<feature type="transmembrane region" description="Helical" evidence="9">
    <location>
        <begin position="54"/>
        <end position="72"/>
    </location>
</feature>
<keyword evidence="4 9" id="KW-0812">Transmembrane</keyword>